<feature type="domain" description="Histidine kinase" evidence="11">
    <location>
        <begin position="78"/>
        <end position="290"/>
    </location>
</feature>
<evidence type="ECO:0000313" key="13">
    <source>
        <dbReference type="EMBL" id="EQD69847.1"/>
    </source>
</evidence>
<evidence type="ECO:0000256" key="4">
    <source>
        <dbReference type="ARBA" id="ARBA00022553"/>
    </source>
</evidence>
<feature type="domain" description="HAMP" evidence="12">
    <location>
        <begin position="17"/>
        <end position="70"/>
    </location>
</feature>
<evidence type="ECO:0000259" key="11">
    <source>
        <dbReference type="PROSITE" id="PS50109"/>
    </source>
</evidence>
<dbReference type="CDD" id="cd00075">
    <property type="entry name" value="HATPase"/>
    <property type="match status" value="1"/>
</dbReference>
<keyword evidence="4" id="KW-0597">Phosphoprotein</keyword>
<evidence type="ECO:0000256" key="2">
    <source>
        <dbReference type="ARBA" id="ARBA00004370"/>
    </source>
</evidence>
<name>T1BJA1_9ZZZZ</name>
<evidence type="ECO:0000256" key="3">
    <source>
        <dbReference type="ARBA" id="ARBA00012438"/>
    </source>
</evidence>
<dbReference type="PANTHER" id="PTHR45436:SF8">
    <property type="entry name" value="HISTIDINE KINASE"/>
    <property type="match status" value="1"/>
</dbReference>
<dbReference type="GO" id="GO:0000155">
    <property type="term" value="F:phosphorelay sensor kinase activity"/>
    <property type="evidence" value="ECO:0007669"/>
    <property type="project" value="InterPro"/>
</dbReference>
<dbReference type="Pfam" id="PF00512">
    <property type="entry name" value="HisKA"/>
    <property type="match status" value="1"/>
</dbReference>
<dbReference type="PANTHER" id="PTHR45436">
    <property type="entry name" value="SENSOR HISTIDINE KINASE YKOH"/>
    <property type="match status" value="1"/>
</dbReference>
<dbReference type="InterPro" id="IPR036890">
    <property type="entry name" value="HATPase_C_sf"/>
</dbReference>
<evidence type="ECO:0000256" key="9">
    <source>
        <dbReference type="ARBA" id="ARBA00023012"/>
    </source>
</evidence>
<keyword evidence="9" id="KW-0902">Two-component regulatory system</keyword>
<dbReference type="InterPro" id="IPR036097">
    <property type="entry name" value="HisK_dim/P_sf"/>
</dbReference>
<keyword evidence="5" id="KW-0808">Transferase</keyword>
<dbReference type="SMART" id="SM00388">
    <property type="entry name" value="HisKA"/>
    <property type="match status" value="1"/>
</dbReference>
<dbReference type="InterPro" id="IPR050428">
    <property type="entry name" value="TCS_sensor_his_kinase"/>
</dbReference>
<dbReference type="GO" id="GO:0005886">
    <property type="term" value="C:plasma membrane"/>
    <property type="evidence" value="ECO:0007669"/>
    <property type="project" value="TreeGrafter"/>
</dbReference>
<dbReference type="InterPro" id="IPR004358">
    <property type="entry name" value="Sig_transdc_His_kin-like_C"/>
</dbReference>
<dbReference type="Gene3D" id="3.30.565.10">
    <property type="entry name" value="Histidine kinase-like ATPase, C-terminal domain"/>
    <property type="match status" value="1"/>
</dbReference>
<sequence>MGLSILVAAVAGFAFSFRLSRRVGDVADTCVRIMSGDQGRRLPVAGTRDEFDALAVSVNRVLDRLEEQTRTLRATFDSVAHDLRTPLHRLRTRMDVVLRRHDLQPEIREPVESALREVDRLQRTLGTLLQIALAESGAPLAAVAPVDLSALVTEMVELFEPLAGDRGLSLTGRTEPGVFAEGNRQLLAQLITNLVENALKFVPSGGRIEIRAQHQSGHARLTVSDDGPGMPPEDRCRAGRPFARVTPGGGEGGGLGLALVAAIAKLHWGELKLEDNAPGLRAVIDLPAAGGPAA</sequence>
<dbReference type="SMART" id="SM00304">
    <property type="entry name" value="HAMP"/>
    <property type="match status" value="1"/>
</dbReference>
<dbReference type="SUPFAM" id="SSF55874">
    <property type="entry name" value="ATPase domain of HSP90 chaperone/DNA topoisomerase II/histidine kinase"/>
    <property type="match status" value="1"/>
</dbReference>
<dbReference type="InterPro" id="IPR003660">
    <property type="entry name" value="HAMP_dom"/>
</dbReference>
<evidence type="ECO:0000256" key="10">
    <source>
        <dbReference type="ARBA" id="ARBA00023136"/>
    </source>
</evidence>
<dbReference type="SUPFAM" id="SSF47384">
    <property type="entry name" value="Homodimeric domain of signal transducing histidine kinase"/>
    <property type="match status" value="1"/>
</dbReference>
<dbReference type="SMART" id="SM00387">
    <property type="entry name" value="HATPase_c"/>
    <property type="match status" value="1"/>
</dbReference>
<dbReference type="InterPro" id="IPR005467">
    <property type="entry name" value="His_kinase_dom"/>
</dbReference>
<organism evidence="13">
    <name type="scientific">mine drainage metagenome</name>
    <dbReference type="NCBI Taxonomy" id="410659"/>
    <lineage>
        <taxon>unclassified sequences</taxon>
        <taxon>metagenomes</taxon>
        <taxon>ecological metagenomes</taxon>
    </lineage>
</organism>
<dbReference type="PRINTS" id="PR00344">
    <property type="entry name" value="BCTRLSENSOR"/>
</dbReference>
<dbReference type="InterPro" id="IPR003661">
    <property type="entry name" value="HisK_dim/P_dom"/>
</dbReference>
<dbReference type="EMBL" id="AUZX01004789">
    <property type="protein sequence ID" value="EQD69847.1"/>
    <property type="molecule type" value="Genomic_DNA"/>
</dbReference>
<comment type="catalytic activity">
    <reaction evidence="1">
        <text>ATP + protein L-histidine = ADP + protein N-phospho-L-histidine.</text>
        <dbReference type="EC" id="2.7.13.3"/>
    </reaction>
</comment>
<keyword evidence="8" id="KW-1133">Transmembrane helix</keyword>
<dbReference type="SUPFAM" id="SSF158472">
    <property type="entry name" value="HAMP domain-like"/>
    <property type="match status" value="1"/>
</dbReference>
<dbReference type="CDD" id="cd06225">
    <property type="entry name" value="HAMP"/>
    <property type="match status" value="1"/>
</dbReference>
<evidence type="ECO:0000259" key="12">
    <source>
        <dbReference type="PROSITE" id="PS50885"/>
    </source>
</evidence>
<evidence type="ECO:0000256" key="1">
    <source>
        <dbReference type="ARBA" id="ARBA00000085"/>
    </source>
</evidence>
<protein>
    <recommendedName>
        <fullName evidence="3">histidine kinase</fullName>
        <ecNumber evidence="3">2.7.13.3</ecNumber>
    </recommendedName>
</protein>
<dbReference type="InterPro" id="IPR003594">
    <property type="entry name" value="HATPase_dom"/>
</dbReference>
<reference evidence="13" key="2">
    <citation type="journal article" date="2014" name="ISME J.">
        <title>Microbial stratification in low pH oxic and suboxic macroscopic growths along an acid mine drainage.</title>
        <authorList>
            <person name="Mendez-Garcia C."/>
            <person name="Mesa V."/>
            <person name="Sprenger R.R."/>
            <person name="Richter M."/>
            <person name="Diez M.S."/>
            <person name="Solano J."/>
            <person name="Bargiela R."/>
            <person name="Golyshina O.V."/>
            <person name="Manteca A."/>
            <person name="Ramos J.L."/>
            <person name="Gallego J.R."/>
            <person name="Llorente I."/>
            <person name="Martins Dos Santos V.A."/>
            <person name="Jensen O.N."/>
            <person name="Pelaez A.I."/>
            <person name="Sanchez J."/>
            <person name="Ferrer M."/>
        </authorList>
    </citation>
    <scope>NUCLEOTIDE SEQUENCE</scope>
</reference>
<comment type="subcellular location">
    <subcellularLocation>
        <location evidence="2">Membrane</location>
    </subcellularLocation>
</comment>
<evidence type="ECO:0000256" key="8">
    <source>
        <dbReference type="ARBA" id="ARBA00022989"/>
    </source>
</evidence>
<reference evidence="13" key="1">
    <citation type="submission" date="2013-08" db="EMBL/GenBank/DDBJ databases">
        <authorList>
            <person name="Mendez C."/>
            <person name="Richter M."/>
            <person name="Ferrer M."/>
            <person name="Sanchez J."/>
        </authorList>
    </citation>
    <scope>NUCLEOTIDE SEQUENCE</scope>
</reference>
<dbReference type="CDD" id="cd00082">
    <property type="entry name" value="HisKA"/>
    <property type="match status" value="1"/>
</dbReference>
<comment type="caution">
    <text evidence="13">The sequence shown here is derived from an EMBL/GenBank/DDBJ whole genome shotgun (WGS) entry which is preliminary data.</text>
</comment>
<dbReference type="PROSITE" id="PS50885">
    <property type="entry name" value="HAMP"/>
    <property type="match status" value="1"/>
</dbReference>
<dbReference type="AlphaFoldDB" id="T1BJA1"/>
<dbReference type="PROSITE" id="PS50109">
    <property type="entry name" value="HIS_KIN"/>
    <property type="match status" value="1"/>
</dbReference>
<accession>T1BJA1</accession>
<keyword evidence="10" id="KW-0472">Membrane</keyword>
<keyword evidence="6" id="KW-0812">Transmembrane</keyword>
<dbReference type="Gene3D" id="1.10.287.130">
    <property type="match status" value="1"/>
</dbReference>
<dbReference type="Pfam" id="PF02518">
    <property type="entry name" value="HATPase_c"/>
    <property type="match status" value="1"/>
</dbReference>
<evidence type="ECO:0000256" key="5">
    <source>
        <dbReference type="ARBA" id="ARBA00022679"/>
    </source>
</evidence>
<dbReference type="Gene3D" id="6.10.340.10">
    <property type="match status" value="1"/>
</dbReference>
<keyword evidence="7 13" id="KW-0418">Kinase</keyword>
<evidence type="ECO:0000256" key="7">
    <source>
        <dbReference type="ARBA" id="ARBA00022777"/>
    </source>
</evidence>
<proteinExistence type="predicted"/>
<evidence type="ECO:0000256" key="6">
    <source>
        <dbReference type="ARBA" id="ARBA00022692"/>
    </source>
</evidence>
<gene>
    <name evidence="13" type="ORF">B1A_06607</name>
</gene>
<dbReference type="Pfam" id="PF00672">
    <property type="entry name" value="HAMP"/>
    <property type="match status" value="1"/>
</dbReference>
<dbReference type="EC" id="2.7.13.3" evidence="3"/>